<feature type="compositionally biased region" description="Low complexity" evidence="1">
    <location>
        <begin position="138"/>
        <end position="160"/>
    </location>
</feature>
<evidence type="ECO:0000256" key="1">
    <source>
        <dbReference type="SAM" id="MobiDB-lite"/>
    </source>
</evidence>
<evidence type="ECO:0000313" key="2">
    <source>
        <dbReference type="EMBL" id="MFC5052624.1"/>
    </source>
</evidence>
<dbReference type="EMBL" id="JBHSJB010000003">
    <property type="protein sequence ID" value="MFC5052624.1"/>
    <property type="molecule type" value="Genomic_DNA"/>
</dbReference>
<organism evidence="2 3">
    <name type="scientific">Saccharothrix xinjiangensis</name>
    <dbReference type="NCBI Taxonomy" id="204798"/>
    <lineage>
        <taxon>Bacteria</taxon>
        <taxon>Bacillati</taxon>
        <taxon>Actinomycetota</taxon>
        <taxon>Actinomycetes</taxon>
        <taxon>Pseudonocardiales</taxon>
        <taxon>Pseudonocardiaceae</taxon>
        <taxon>Saccharothrix</taxon>
    </lineage>
</organism>
<accession>A0ABV9XQG3</accession>
<name>A0ABV9XQG3_9PSEU</name>
<dbReference type="RefSeq" id="WP_344035131.1">
    <property type="nucleotide sequence ID" value="NZ_BAAAKE010000002.1"/>
</dbReference>
<dbReference type="InterPro" id="IPR029063">
    <property type="entry name" value="SAM-dependent_MTases_sf"/>
</dbReference>
<dbReference type="SUPFAM" id="SSF53335">
    <property type="entry name" value="S-adenosyl-L-methionine-dependent methyltransferases"/>
    <property type="match status" value="1"/>
</dbReference>
<dbReference type="Proteomes" id="UP001595833">
    <property type="component" value="Unassembled WGS sequence"/>
</dbReference>
<comment type="caution">
    <text evidence="2">The sequence shown here is derived from an EMBL/GenBank/DDBJ whole genome shotgun (WGS) entry which is preliminary data.</text>
</comment>
<proteinExistence type="predicted"/>
<feature type="region of interest" description="Disordered" evidence="1">
    <location>
        <begin position="121"/>
        <end position="166"/>
    </location>
</feature>
<gene>
    <name evidence="2" type="ORF">ACFPFM_02510</name>
</gene>
<dbReference type="Gene3D" id="3.40.50.150">
    <property type="entry name" value="Vaccinia Virus protein VP39"/>
    <property type="match status" value="1"/>
</dbReference>
<protein>
    <submittedName>
        <fullName evidence="2">Uncharacterized protein</fullName>
    </submittedName>
</protein>
<sequence>MTEATHLITTRESHDTVAETYDEFVKPRFAADAVGRGLPGAFAGFHRVLAPGGHLLLSFHAGDGRLKPERGYGHPVTYEAWLRRPDDVVALLEGLGLEVTARVLQPEGEVDVLDPAGAQTRVTARQSRARTRVTGQKSPARAAASAARAARSAVAWSSGSPDTNTR</sequence>
<keyword evidence="3" id="KW-1185">Reference proteome</keyword>
<evidence type="ECO:0000313" key="3">
    <source>
        <dbReference type="Proteomes" id="UP001595833"/>
    </source>
</evidence>
<reference evidence="3" key="1">
    <citation type="journal article" date="2019" name="Int. J. Syst. Evol. Microbiol.">
        <title>The Global Catalogue of Microorganisms (GCM) 10K type strain sequencing project: providing services to taxonomists for standard genome sequencing and annotation.</title>
        <authorList>
            <consortium name="The Broad Institute Genomics Platform"/>
            <consortium name="The Broad Institute Genome Sequencing Center for Infectious Disease"/>
            <person name="Wu L."/>
            <person name="Ma J."/>
        </authorList>
    </citation>
    <scope>NUCLEOTIDE SEQUENCE [LARGE SCALE GENOMIC DNA]</scope>
    <source>
        <strain evidence="3">KCTC 12848</strain>
    </source>
</reference>